<evidence type="ECO:0000313" key="3">
    <source>
        <dbReference type="EMBL" id="RZT86411.1"/>
    </source>
</evidence>
<reference evidence="3 4" key="1">
    <citation type="submission" date="2019-02" db="EMBL/GenBank/DDBJ databases">
        <title>Sequencing the genomes of 1000 actinobacteria strains.</title>
        <authorList>
            <person name="Klenk H.-P."/>
        </authorList>
    </citation>
    <scope>NUCLEOTIDE SEQUENCE [LARGE SCALE GENOMIC DNA]</scope>
    <source>
        <strain evidence="3 4">DSM 45779</strain>
    </source>
</reference>
<dbReference type="Proteomes" id="UP000291591">
    <property type="component" value="Unassembled WGS sequence"/>
</dbReference>
<accession>A0A4Q7UZG1</accession>
<dbReference type="RefSeq" id="WP_130290716.1">
    <property type="nucleotide sequence ID" value="NZ_SHKL01000001.1"/>
</dbReference>
<dbReference type="FunFam" id="3.30.70.360:FF:000004">
    <property type="entry name" value="Peptidase M20 domain-containing protein 2"/>
    <property type="match status" value="1"/>
</dbReference>
<dbReference type="InterPro" id="IPR052030">
    <property type="entry name" value="Peptidase_M20/M20A_hydrolases"/>
</dbReference>
<sequence>MPDHHTDHTRPERPSRAYLDAVARETAVRAAGAEPLTSPFDGAPESLRAAVSDGLEAVSDEIVALSRALHADPETAYEEHRSVAAVADLLTRHGIDAEVGVHGLDTALRARIGGDTAGGNGPTVAVLAEYDALPGLGHACGHNVICSAAVGAFLALAHALSAPGAPGGTVVLLGTPAEEGGGGKELMARDGAFDGVDAAVMLHPFAHDIADHPFLGRRQVDVVYHGVAAHAAAQPFMGRNALDAVVLGYQGVAMLRQHLPDPDRIHGVITEGGDRPNVVPDRAAARYYLRSADADALRDMTTRVQAIAVGAAAMTGCGYELTWDPAPAYLPIRHNGTLAARWAVHQAGRGRTVHPRGVVPESETGSTDLGNVSFRIPAIHPMIAVAEPGTSLHTVEFGKASGGPGGDRAVVDGAAGLALTVADLLADGALREAVAAEFAEAGGPVDVPSFFEGA</sequence>
<dbReference type="Gene3D" id="3.40.630.10">
    <property type="entry name" value="Zn peptidases"/>
    <property type="match status" value="1"/>
</dbReference>
<dbReference type="Gene3D" id="3.30.70.360">
    <property type="match status" value="1"/>
</dbReference>
<dbReference type="EMBL" id="SHKL01000001">
    <property type="protein sequence ID" value="RZT86411.1"/>
    <property type="molecule type" value="Genomic_DNA"/>
</dbReference>
<evidence type="ECO:0000256" key="1">
    <source>
        <dbReference type="PIRNR" id="PIRNR037226"/>
    </source>
</evidence>
<comment type="caution">
    <text evidence="3">The sequence shown here is derived from an EMBL/GenBank/DDBJ whole genome shotgun (WGS) entry which is preliminary data.</text>
</comment>
<dbReference type="AlphaFoldDB" id="A0A4Q7UZG1"/>
<dbReference type="GO" id="GO:0071713">
    <property type="term" value="F:para-aminobenzoyl-glutamate hydrolase activity"/>
    <property type="evidence" value="ECO:0007669"/>
    <property type="project" value="TreeGrafter"/>
</dbReference>
<name>A0A4Q7UZG1_PSEST</name>
<dbReference type="SUPFAM" id="SSF53187">
    <property type="entry name" value="Zn-dependent exopeptidases"/>
    <property type="match status" value="1"/>
</dbReference>
<dbReference type="PANTHER" id="PTHR30575">
    <property type="entry name" value="PEPTIDASE M20"/>
    <property type="match status" value="1"/>
</dbReference>
<gene>
    <name evidence="3" type="ORF">EV383_3306</name>
</gene>
<dbReference type="CDD" id="cd05672">
    <property type="entry name" value="M20_ACY1L2-like"/>
    <property type="match status" value="1"/>
</dbReference>
<dbReference type="SUPFAM" id="SSF55031">
    <property type="entry name" value="Bacterial exopeptidase dimerisation domain"/>
    <property type="match status" value="1"/>
</dbReference>
<dbReference type="Pfam" id="PF01546">
    <property type="entry name" value="Peptidase_M20"/>
    <property type="match status" value="1"/>
</dbReference>
<dbReference type="GO" id="GO:0005737">
    <property type="term" value="C:cytoplasm"/>
    <property type="evidence" value="ECO:0007669"/>
    <property type="project" value="TreeGrafter"/>
</dbReference>
<keyword evidence="4" id="KW-1185">Reference proteome</keyword>
<dbReference type="InterPro" id="IPR017439">
    <property type="entry name" value="Amidohydrolase"/>
</dbReference>
<dbReference type="OrthoDB" id="9781032at2"/>
<evidence type="ECO:0000259" key="2">
    <source>
        <dbReference type="Pfam" id="PF07687"/>
    </source>
</evidence>
<dbReference type="GO" id="GO:0016805">
    <property type="term" value="F:dipeptidase activity"/>
    <property type="evidence" value="ECO:0007669"/>
    <property type="project" value="InterPro"/>
</dbReference>
<dbReference type="InterPro" id="IPR036264">
    <property type="entry name" value="Bact_exopeptidase_dim_dom"/>
</dbReference>
<protein>
    <recommendedName>
        <fullName evidence="1">Peptidase M20 domain-containing protein 2</fullName>
    </recommendedName>
</protein>
<feature type="domain" description="Peptidase M20 dimerisation" evidence="2">
    <location>
        <begin position="219"/>
        <end position="308"/>
    </location>
</feature>
<proteinExistence type="inferred from homology"/>
<dbReference type="Pfam" id="PF07687">
    <property type="entry name" value="M20_dimer"/>
    <property type="match status" value="1"/>
</dbReference>
<dbReference type="PANTHER" id="PTHR30575:SF0">
    <property type="entry name" value="XAA-ARG DIPEPTIDASE"/>
    <property type="match status" value="1"/>
</dbReference>
<dbReference type="GO" id="GO:0046657">
    <property type="term" value="P:folic acid catabolic process"/>
    <property type="evidence" value="ECO:0007669"/>
    <property type="project" value="TreeGrafter"/>
</dbReference>
<dbReference type="InterPro" id="IPR002933">
    <property type="entry name" value="Peptidase_M20"/>
</dbReference>
<dbReference type="NCBIfam" id="TIGR01891">
    <property type="entry name" value="amidohydrolases"/>
    <property type="match status" value="1"/>
</dbReference>
<evidence type="ECO:0000313" key="4">
    <source>
        <dbReference type="Proteomes" id="UP000291591"/>
    </source>
</evidence>
<organism evidence="3 4">
    <name type="scientific">Pseudonocardia sediminis</name>
    <dbReference type="NCBI Taxonomy" id="1397368"/>
    <lineage>
        <taxon>Bacteria</taxon>
        <taxon>Bacillati</taxon>
        <taxon>Actinomycetota</taxon>
        <taxon>Actinomycetes</taxon>
        <taxon>Pseudonocardiales</taxon>
        <taxon>Pseudonocardiaceae</taxon>
        <taxon>Pseudonocardia</taxon>
    </lineage>
</organism>
<dbReference type="InterPro" id="IPR017144">
    <property type="entry name" value="Xaa-Arg_dipeptidase"/>
</dbReference>
<keyword evidence="3" id="KW-0378">Hydrolase</keyword>
<dbReference type="PIRSF" id="PIRSF037226">
    <property type="entry name" value="Amidohydrolase_ACY1L2_prd"/>
    <property type="match status" value="1"/>
</dbReference>
<dbReference type="InterPro" id="IPR011650">
    <property type="entry name" value="Peptidase_M20_dimer"/>
</dbReference>
<comment type="similarity">
    <text evidence="1">Belongs to the peptidase M20A family.</text>
</comment>